<evidence type="ECO:0008006" key="4">
    <source>
        <dbReference type="Google" id="ProtNLM"/>
    </source>
</evidence>
<feature type="signal peptide" evidence="1">
    <location>
        <begin position="1"/>
        <end position="26"/>
    </location>
</feature>
<name>A0A563U848_9SPHI</name>
<protein>
    <recommendedName>
        <fullName evidence="4">DUF4105 domain-containing protein</fullName>
    </recommendedName>
</protein>
<dbReference type="OrthoDB" id="629215at2"/>
<gene>
    <name evidence="2" type="ORF">FPZ43_13655</name>
</gene>
<keyword evidence="3" id="KW-1185">Reference proteome</keyword>
<keyword evidence="1" id="KW-0732">Signal</keyword>
<evidence type="ECO:0000313" key="2">
    <source>
        <dbReference type="EMBL" id="TWR27515.1"/>
    </source>
</evidence>
<dbReference type="RefSeq" id="WP_146382482.1">
    <property type="nucleotide sequence ID" value="NZ_VOEJ01000006.1"/>
</dbReference>
<organism evidence="2 3">
    <name type="scientific">Mucilaginibacter pallidiroseus</name>
    <dbReference type="NCBI Taxonomy" id="2599295"/>
    <lineage>
        <taxon>Bacteria</taxon>
        <taxon>Pseudomonadati</taxon>
        <taxon>Bacteroidota</taxon>
        <taxon>Sphingobacteriia</taxon>
        <taxon>Sphingobacteriales</taxon>
        <taxon>Sphingobacteriaceae</taxon>
        <taxon>Mucilaginibacter</taxon>
    </lineage>
</organism>
<dbReference type="EMBL" id="VOEJ01000006">
    <property type="protein sequence ID" value="TWR27515.1"/>
    <property type="molecule type" value="Genomic_DNA"/>
</dbReference>
<feature type="chain" id="PRO_5022229367" description="DUF4105 domain-containing protein" evidence="1">
    <location>
        <begin position="27"/>
        <end position="351"/>
    </location>
</feature>
<accession>A0A563U848</accession>
<sequence>MYSYLNLRQHFFIPIIIWLLAVPAFAQAPTAYAAAPDSTLRVATATERGSANTHRQYKTAINPAFDDYLQQALANVNTRRQLLAGLRTANPVSNQTRNTYYRLAGLFSKAKLYPQAVKCYLKSGAHYAYADLSAADEQLADSLLSLSSKHLHRKSAPINYSTVAQVFEDGKTANGYAIIVHIRQPVPGKAKVHKLANSGHSFITLMKFNSDTTTTTLSFSYYPKHQHPFAGTPLFPMSHGTLKNDAGYDTDELVAKAIDKIAFDSLLALTQRYSQSRYNLNKHNCTDFTLDAAKIAGINIIETKGSWPLGKGNNPGITGQSILQGKLYNTATGSTDGLFIYFDDKLLTTKQ</sequence>
<dbReference type="AlphaFoldDB" id="A0A563U848"/>
<dbReference type="Proteomes" id="UP000320042">
    <property type="component" value="Unassembled WGS sequence"/>
</dbReference>
<evidence type="ECO:0000313" key="3">
    <source>
        <dbReference type="Proteomes" id="UP000320042"/>
    </source>
</evidence>
<evidence type="ECO:0000256" key="1">
    <source>
        <dbReference type="SAM" id="SignalP"/>
    </source>
</evidence>
<proteinExistence type="predicted"/>
<reference evidence="2 3" key="1">
    <citation type="submission" date="2019-07" db="EMBL/GenBank/DDBJ databases">
        <authorList>
            <person name="Kim J."/>
        </authorList>
    </citation>
    <scope>NUCLEOTIDE SEQUENCE [LARGE SCALE GENOMIC DNA]</scope>
    <source>
        <strain evidence="3">dk17</strain>
    </source>
</reference>
<comment type="caution">
    <text evidence="2">The sequence shown here is derived from an EMBL/GenBank/DDBJ whole genome shotgun (WGS) entry which is preliminary data.</text>
</comment>